<evidence type="ECO:0000256" key="12">
    <source>
        <dbReference type="RuleBase" id="RU003357"/>
    </source>
</evidence>
<keyword evidence="8 12" id="KW-0798">TonB box</keyword>
<dbReference type="GO" id="GO:0006826">
    <property type="term" value="P:iron ion transport"/>
    <property type="evidence" value="ECO:0007669"/>
    <property type="project" value="UniProtKB-KW"/>
</dbReference>
<reference evidence="16 17" key="1">
    <citation type="submission" date="2017-10" db="EMBL/GenBank/DDBJ databases">
        <title>Frigbacter circumglobatus gen. nov. sp. nov., isolated from sediment cultured in situ.</title>
        <authorList>
            <person name="Zhao Z."/>
        </authorList>
    </citation>
    <scope>NUCLEOTIDE SEQUENCE [LARGE SCALE GENOMIC DNA]</scope>
    <source>
        <strain evidence="16 17">ZYL</strain>
    </source>
</reference>
<evidence type="ECO:0000256" key="9">
    <source>
        <dbReference type="ARBA" id="ARBA00023136"/>
    </source>
</evidence>
<evidence type="ECO:0000313" key="16">
    <source>
        <dbReference type="EMBL" id="PHZ84113.1"/>
    </source>
</evidence>
<keyword evidence="17" id="KW-1185">Reference proteome</keyword>
<organism evidence="16 17">
    <name type="scientific">Paremcibacter congregatus</name>
    <dbReference type="NCBI Taxonomy" id="2043170"/>
    <lineage>
        <taxon>Bacteria</taxon>
        <taxon>Pseudomonadati</taxon>
        <taxon>Pseudomonadota</taxon>
        <taxon>Alphaproteobacteria</taxon>
        <taxon>Emcibacterales</taxon>
        <taxon>Emcibacteraceae</taxon>
        <taxon>Paremcibacter</taxon>
    </lineage>
</organism>
<feature type="domain" description="TonB-dependent receptor-like beta-barrel" evidence="14">
    <location>
        <begin position="283"/>
        <end position="712"/>
    </location>
</feature>
<protein>
    <submittedName>
        <fullName evidence="16">Ligand-gated channel protein</fullName>
    </submittedName>
</protein>
<dbReference type="Proteomes" id="UP000229730">
    <property type="component" value="Unassembled WGS sequence"/>
</dbReference>
<evidence type="ECO:0000256" key="1">
    <source>
        <dbReference type="ARBA" id="ARBA00004571"/>
    </source>
</evidence>
<evidence type="ECO:0000256" key="4">
    <source>
        <dbReference type="ARBA" id="ARBA00022496"/>
    </source>
</evidence>
<keyword evidence="13" id="KW-0732">Signal</keyword>
<evidence type="ECO:0000256" key="3">
    <source>
        <dbReference type="ARBA" id="ARBA00022452"/>
    </source>
</evidence>
<evidence type="ECO:0000256" key="6">
    <source>
        <dbReference type="ARBA" id="ARBA00023004"/>
    </source>
</evidence>
<dbReference type="SUPFAM" id="SSF56935">
    <property type="entry name" value="Porins"/>
    <property type="match status" value="1"/>
</dbReference>
<dbReference type="AlphaFoldDB" id="A0A2G4YP81"/>
<evidence type="ECO:0000256" key="10">
    <source>
        <dbReference type="ARBA" id="ARBA00023237"/>
    </source>
</evidence>
<keyword evidence="9 11" id="KW-0472">Membrane</keyword>
<feature type="signal peptide" evidence="13">
    <location>
        <begin position="1"/>
        <end position="22"/>
    </location>
</feature>
<feature type="chain" id="PRO_5013747441" evidence="13">
    <location>
        <begin position="23"/>
        <end position="747"/>
    </location>
</feature>
<dbReference type="PROSITE" id="PS52016">
    <property type="entry name" value="TONB_DEPENDENT_REC_3"/>
    <property type="match status" value="1"/>
</dbReference>
<dbReference type="Pfam" id="PF00593">
    <property type="entry name" value="TonB_dep_Rec_b-barrel"/>
    <property type="match status" value="1"/>
</dbReference>
<keyword evidence="4" id="KW-0410">Iron transport</keyword>
<dbReference type="GO" id="GO:0009279">
    <property type="term" value="C:cell outer membrane"/>
    <property type="evidence" value="ECO:0007669"/>
    <property type="project" value="UniProtKB-SubCell"/>
</dbReference>
<evidence type="ECO:0000256" key="2">
    <source>
        <dbReference type="ARBA" id="ARBA00022448"/>
    </source>
</evidence>
<evidence type="ECO:0000256" key="13">
    <source>
        <dbReference type="SAM" id="SignalP"/>
    </source>
</evidence>
<comment type="caution">
    <text evidence="16">The sequence shown here is derived from an EMBL/GenBank/DDBJ whole genome shotgun (WGS) entry which is preliminary data.</text>
</comment>
<dbReference type="RefSeq" id="WP_099473952.1">
    <property type="nucleotide sequence ID" value="NZ_CP041025.1"/>
</dbReference>
<dbReference type="Gene3D" id="2.40.170.20">
    <property type="entry name" value="TonB-dependent receptor, beta-barrel domain"/>
    <property type="match status" value="1"/>
</dbReference>
<dbReference type="PANTHER" id="PTHR32552">
    <property type="entry name" value="FERRICHROME IRON RECEPTOR-RELATED"/>
    <property type="match status" value="1"/>
</dbReference>
<dbReference type="FunCoup" id="A0A2G4YP81">
    <property type="interactions" value="131"/>
</dbReference>
<dbReference type="InterPro" id="IPR012910">
    <property type="entry name" value="Plug_dom"/>
</dbReference>
<dbReference type="InParanoid" id="A0A2G4YP81"/>
<keyword evidence="5 11" id="KW-0812">Transmembrane</keyword>
<dbReference type="InterPro" id="IPR036942">
    <property type="entry name" value="Beta-barrel_TonB_sf"/>
</dbReference>
<evidence type="ECO:0000259" key="14">
    <source>
        <dbReference type="Pfam" id="PF00593"/>
    </source>
</evidence>
<sequence>MKLHQILYTLPVMLMGVSPSMAQEEASGSLALEEIVVTALKRATNIQDTPLSISAVSGDMLERIGADDIVDYFATVPGLSIVDQGPGERRLVIRGINGVGEAQVGLYYDETYVTGAPGAEADSGARQPDFKLIDIARVEVLKGPQGTLYGSGSVGGTVRVITNKPNVDEFEVFAEGDLSTTTGGGEGWGLNAMANAPLVEGKLGMRVVGYYRDEDGFIDNVPLNTENINDEKTWGGRVALRLQAAENLTIDAKVMLQRTDSGGRPEFFPSIGDLQTDRVTQEFLIDDSEIYNLTVDWEFDDFQLVASTSYYERFVEFNFDTTPFIAGFDNAGICGLRAEHACSDGELAAHSDYINGLLPATVKQPQNVNNWTNELRVNSTGEGPLYWTLGLFTESRESDLKSQVLAATPDGLAREPFEYIFFREATEKVDQLSLFGEVTYDVTEDLSITGGMRWYDYDKTNTGKTNVGFALVNAPAGPAPDGDASQKGTIFKGNISYHVNDDVLLYGTVVEGFRLGGANQSVFVEVPAQFGPDSVTNYEIGAKTNFMDNRIKLNVALFKMVWDNMQVGGTTPDGAFAFIGNAGKAAVDGIEVEFDAQATDRLLISGGMTIQNARLTEDQIDENGDFEAPGVKGDRIPRVPRFMANLAVDYGWTMSDDMEGFARLDYNYMGSRNSTLSTTDEFFLNIEDYSMFNASVGITTDGWRASLYAKNLFNKRAQSNRGNDDFTAQSIFTMRPQTFGLKVRRDF</sequence>
<name>A0A2G4YP81_9PROT</name>
<dbReference type="InterPro" id="IPR000531">
    <property type="entry name" value="Beta-barrel_TonB"/>
</dbReference>
<evidence type="ECO:0000256" key="7">
    <source>
        <dbReference type="ARBA" id="ARBA00023065"/>
    </source>
</evidence>
<dbReference type="CDD" id="cd01347">
    <property type="entry name" value="ligand_gated_channel"/>
    <property type="match status" value="1"/>
</dbReference>
<evidence type="ECO:0000259" key="15">
    <source>
        <dbReference type="Pfam" id="PF07715"/>
    </source>
</evidence>
<evidence type="ECO:0000256" key="5">
    <source>
        <dbReference type="ARBA" id="ARBA00022692"/>
    </source>
</evidence>
<evidence type="ECO:0000256" key="8">
    <source>
        <dbReference type="ARBA" id="ARBA00023077"/>
    </source>
</evidence>
<keyword evidence="2 11" id="KW-0813">Transport</keyword>
<accession>A0A2G4YP81</accession>
<keyword evidence="3 11" id="KW-1134">Transmembrane beta strand</keyword>
<gene>
    <name evidence="16" type="ORF">CRD36_13005</name>
</gene>
<comment type="similarity">
    <text evidence="11 12">Belongs to the TonB-dependent receptor family.</text>
</comment>
<dbReference type="EMBL" id="PDEM01000025">
    <property type="protein sequence ID" value="PHZ84113.1"/>
    <property type="molecule type" value="Genomic_DNA"/>
</dbReference>
<keyword evidence="10 11" id="KW-0998">Cell outer membrane</keyword>
<proteinExistence type="inferred from homology"/>
<feature type="domain" description="TonB-dependent receptor plug" evidence="15">
    <location>
        <begin position="46"/>
        <end position="157"/>
    </location>
</feature>
<dbReference type="PANTHER" id="PTHR32552:SF81">
    <property type="entry name" value="TONB-DEPENDENT OUTER MEMBRANE RECEPTOR"/>
    <property type="match status" value="1"/>
</dbReference>
<dbReference type="OrthoDB" id="9760333at2"/>
<dbReference type="Pfam" id="PF07715">
    <property type="entry name" value="Plug"/>
    <property type="match status" value="1"/>
</dbReference>
<keyword evidence="6" id="KW-0408">Iron</keyword>
<evidence type="ECO:0000313" key="17">
    <source>
        <dbReference type="Proteomes" id="UP000229730"/>
    </source>
</evidence>
<keyword evidence="7" id="KW-0406">Ion transport</keyword>
<dbReference type="InterPro" id="IPR039426">
    <property type="entry name" value="TonB-dep_rcpt-like"/>
</dbReference>
<evidence type="ECO:0000256" key="11">
    <source>
        <dbReference type="PROSITE-ProRule" id="PRU01360"/>
    </source>
</evidence>
<comment type="subcellular location">
    <subcellularLocation>
        <location evidence="1 11">Cell outer membrane</location>
        <topology evidence="1 11">Multi-pass membrane protein</topology>
    </subcellularLocation>
</comment>